<gene>
    <name evidence="2" type="ORF">CONLIGDRAFT_642406</name>
</gene>
<sequence>MSLFAHSKPICALAHGLSRFLSCVPGEHCRLPLCASQSTFSPEPESMKLNFDYKVAVEDNSNIQQRHCPLSRRLRRYAPTIYSNTAAASTALVLLPPACSAEHTSLSLTYLSITTIMTSTSPKPSSSEAPHSPVVTKTFPGDTPETVSLLATWATRSQAVNPPTREVYFPHARPAGLPATTKCVGRPGRPALTINTDITAVSTPHVGTPPGSRAPARGGPPDLCSGEMVGWLKGPRPQEVEETFGDEEEDVVFVVKTEERSLGGKGSDAGAAQNMRGELGKSRWAPK</sequence>
<dbReference type="AlphaFoldDB" id="A0A1J7JH73"/>
<organism evidence="2 3">
    <name type="scientific">Coniochaeta ligniaria NRRL 30616</name>
    <dbReference type="NCBI Taxonomy" id="1408157"/>
    <lineage>
        <taxon>Eukaryota</taxon>
        <taxon>Fungi</taxon>
        <taxon>Dikarya</taxon>
        <taxon>Ascomycota</taxon>
        <taxon>Pezizomycotina</taxon>
        <taxon>Sordariomycetes</taxon>
        <taxon>Sordariomycetidae</taxon>
        <taxon>Coniochaetales</taxon>
        <taxon>Coniochaetaceae</taxon>
        <taxon>Coniochaeta</taxon>
    </lineage>
</organism>
<proteinExistence type="predicted"/>
<feature type="region of interest" description="Disordered" evidence="1">
    <location>
        <begin position="259"/>
        <end position="287"/>
    </location>
</feature>
<protein>
    <submittedName>
        <fullName evidence="2">Uncharacterized protein</fullName>
    </submittedName>
</protein>
<keyword evidence="3" id="KW-1185">Reference proteome</keyword>
<feature type="region of interest" description="Disordered" evidence="1">
    <location>
        <begin position="119"/>
        <end position="140"/>
    </location>
</feature>
<dbReference type="Proteomes" id="UP000182658">
    <property type="component" value="Unassembled WGS sequence"/>
</dbReference>
<accession>A0A1J7JH73</accession>
<evidence type="ECO:0000313" key="3">
    <source>
        <dbReference type="Proteomes" id="UP000182658"/>
    </source>
</evidence>
<dbReference type="InParanoid" id="A0A1J7JH73"/>
<name>A0A1J7JH73_9PEZI</name>
<reference evidence="2 3" key="1">
    <citation type="submission" date="2016-10" db="EMBL/GenBank/DDBJ databases">
        <title>Draft genome sequence of Coniochaeta ligniaria NRRL30616, a lignocellulolytic fungus for bioabatement of inhibitors in plant biomass hydrolysates.</title>
        <authorList>
            <consortium name="DOE Joint Genome Institute"/>
            <person name="Jimenez D.J."/>
            <person name="Hector R.E."/>
            <person name="Riley R."/>
            <person name="Sun H."/>
            <person name="Grigoriev I.V."/>
            <person name="Van Elsas J.D."/>
            <person name="Nichols N.N."/>
        </authorList>
    </citation>
    <scope>NUCLEOTIDE SEQUENCE [LARGE SCALE GENOMIC DNA]</scope>
    <source>
        <strain evidence="2 3">NRRL 30616</strain>
    </source>
</reference>
<dbReference type="EMBL" id="KV875095">
    <property type="protein sequence ID" value="OIW32713.1"/>
    <property type="molecule type" value="Genomic_DNA"/>
</dbReference>
<evidence type="ECO:0000313" key="2">
    <source>
        <dbReference type="EMBL" id="OIW32713.1"/>
    </source>
</evidence>
<evidence type="ECO:0000256" key="1">
    <source>
        <dbReference type="SAM" id="MobiDB-lite"/>
    </source>
</evidence>